<name>A0AA86NWB6_9EUKA</name>
<comment type="caution">
    <text evidence="1">The sequence shown here is derived from an EMBL/GenBank/DDBJ whole genome shotgun (WGS) entry which is preliminary data.</text>
</comment>
<proteinExistence type="predicted"/>
<dbReference type="AlphaFoldDB" id="A0AA86NWB6"/>
<gene>
    <name evidence="1" type="ORF">HINF_LOCUS14689</name>
    <name evidence="2" type="ORF">HINF_LOCUS1600</name>
</gene>
<sequence>MWQSGDEINLQDHVRSQVQDLNICVSRNRINFFQIICAQIYIFQVNQELQIYHLQTVAMEVKMREIHMHVYSQRGAQVTVYYYERICVHWDLVNLSQYRVLSFKAGGFSDITIRKCCLNCDCAHFFVLIFSWLH</sequence>
<evidence type="ECO:0000313" key="1">
    <source>
        <dbReference type="EMBL" id="CAI9927044.1"/>
    </source>
</evidence>
<evidence type="ECO:0000313" key="3">
    <source>
        <dbReference type="Proteomes" id="UP001642409"/>
    </source>
</evidence>
<reference evidence="2 3" key="2">
    <citation type="submission" date="2024-07" db="EMBL/GenBank/DDBJ databases">
        <authorList>
            <person name="Akdeniz Z."/>
        </authorList>
    </citation>
    <scope>NUCLEOTIDE SEQUENCE [LARGE SCALE GENOMIC DNA]</scope>
</reference>
<evidence type="ECO:0000313" key="2">
    <source>
        <dbReference type="EMBL" id="CAL5971828.1"/>
    </source>
</evidence>
<keyword evidence="3" id="KW-1185">Reference proteome</keyword>
<reference evidence="1" key="1">
    <citation type="submission" date="2023-06" db="EMBL/GenBank/DDBJ databases">
        <authorList>
            <person name="Kurt Z."/>
        </authorList>
    </citation>
    <scope>NUCLEOTIDE SEQUENCE</scope>
</reference>
<dbReference type="EMBL" id="CAXDID020000003">
    <property type="protein sequence ID" value="CAL5971828.1"/>
    <property type="molecule type" value="Genomic_DNA"/>
</dbReference>
<accession>A0AA86NWB6</accession>
<protein>
    <submittedName>
        <fullName evidence="2">Hypothetical_protein</fullName>
    </submittedName>
</protein>
<organism evidence="1">
    <name type="scientific">Hexamita inflata</name>
    <dbReference type="NCBI Taxonomy" id="28002"/>
    <lineage>
        <taxon>Eukaryota</taxon>
        <taxon>Metamonada</taxon>
        <taxon>Diplomonadida</taxon>
        <taxon>Hexamitidae</taxon>
        <taxon>Hexamitinae</taxon>
        <taxon>Hexamita</taxon>
    </lineage>
</organism>
<dbReference type="Proteomes" id="UP001642409">
    <property type="component" value="Unassembled WGS sequence"/>
</dbReference>
<dbReference type="EMBL" id="CATOUU010000380">
    <property type="protein sequence ID" value="CAI9927044.1"/>
    <property type="molecule type" value="Genomic_DNA"/>
</dbReference>